<feature type="transmembrane region" description="Helical" evidence="1">
    <location>
        <begin position="605"/>
        <end position="623"/>
    </location>
</feature>
<feature type="transmembrane region" description="Helical" evidence="1">
    <location>
        <begin position="765"/>
        <end position="782"/>
    </location>
</feature>
<evidence type="ECO:0000256" key="1">
    <source>
        <dbReference type="SAM" id="Phobius"/>
    </source>
</evidence>
<feature type="transmembrane region" description="Helical" evidence="1">
    <location>
        <begin position="737"/>
        <end position="759"/>
    </location>
</feature>
<feature type="transmembrane region" description="Helical" evidence="1">
    <location>
        <begin position="183"/>
        <end position="200"/>
    </location>
</feature>
<keyword evidence="1" id="KW-1133">Transmembrane helix</keyword>
<feature type="transmembrane region" description="Helical" evidence="1">
    <location>
        <begin position="571"/>
        <end position="593"/>
    </location>
</feature>
<evidence type="ECO:0008006" key="4">
    <source>
        <dbReference type="Google" id="ProtNLM"/>
    </source>
</evidence>
<dbReference type="AlphaFoldDB" id="A0A432G609"/>
<protein>
    <recommendedName>
        <fullName evidence="4">Spermidine synthase-like protein</fullName>
    </recommendedName>
</protein>
<evidence type="ECO:0000313" key="3">
    <source>
        <dbReference type="Proteomes" id="UP000286732"/>
    </source>
</evidence>
<feature type="transmembrane region" description="Helical" evidence="1">
    <location>
        <begin position="132"/>
        <end position="152"/>
    </location>
</feature>
<feature type="transmembrane region" description="Helical" evidence="1">
    <location>
        <begin position="65"/>
        <end position="86"/>
    </location>
</feature>
<feature type="transmembrane region" description="Helical" evidence="1">
    <location>
        <begin position="158"/>
        <end position="176"/>
    </location>
</feature>
<organism evidence="2 3">
    <name type="scientific">SAR324 cluster bacterium</name>
    <dbReference type="NCBI Taxonomy" id="2024889"/>
    <lineage>
        <taxon>Bacteria</taxon>
        <taxon>Deltaproteobacteria</taxon>
        <taxon>SAR324 cluster</taxon>
    </lineage>
</organism>
<accession>A0A432G609</accession>
<proteinExistence type="predicted"/>
<feature type="transmembrane region" description="Helical" evidence="1">
    <location>
        <begin position="635"/>
        <end position="654"/>
    </location>
</feature>
<keyword evidence="1" id="KW-0812">Transmembrane</keyword>
<sequence length="787" mass="86750">MRVRIPAGMFLVSSAALMYEISLSRLLAIELWNHYAFLIISGALLGYGAAGAFRLSSSRRIPPLLPVLCFSLLLIPLFLLSSHLPFDPALMALDPRHGVWLLLIFLLLAFPFFLAGLTLNLLLEAYTEHAHFLYASDLIGAACGCAGFFLTAPWLTEIEGLGIPALLAACSSLCLASGKKQNILALATLLTLFCGSFWLGKLELRISDYKNLPHALRYPGSKLLETQRDASVRIDWLETPLARFAPGLSLEFRGSLPDQLGLTLDADGLTGVAPLVPDSLGSYLRHLPEWVLYFKQSPPENVLILKTLGGQQALAAVEAGTSSVLVQTPYPLLTERLAEDSRFPQIEFRATEARSLLAEDCPEPCQKPEQNFDRILVAIESSAPVGSTGMDPLKTDQLMSLEGMQSLLNRLLPGGWLAVHRFLLPPPRGEMRLLATVITAMRRQGWKPDQRLGVFRTLSTLMVLVSREAWTPKESSRFREFCLSRGFAPVYYPDMPETEMNSVIQLQEPVYALGVRELLADPPAFHSRTPFDLQPVTDDRPYFELFLDWNRLADIRKSLGGKWEGLVEAGLLVPLLFAAVSLSALLLIGIPILTHLRRMENTISVLLYFAGIGLAFMLVEIALLEKLTPFLGQPVYSFALVLSGLLTASGLGSFLSSRFSRTGIRFYFLLLLFGLFFCFRNLSDLLRELSGEEWIIRLLWAWLVVSASGLLMGIPFPAGLKHFAVFGKHTEERRIRVAMAWCANACASVAGAAGAVWIAQLAGQSILFLLGALAYGTAWLTLEIRGG</sequence>
<feature type="transmembrane region" description="Helical" evidence="1">
    <location>
        <begin position="666"/>
        <end position="682"/>
    </location>
</feature>
<feature type="transmembrane region" description="Helical" evidence="1">
    <location>
        <begin position="7"/>
        <end position="28"/>
    </location>
</feature>
<gene>
    <name evidence="2" type="ORF">DSY98_06270</name>
</gene>
<evidence type="ECO:0000313" key="2">
    <source>
        <dbReference type="EMBL" id="RTZ79203.1"/>
    </source>
</evidence>
<dbReference type="EMBL" id="QNZM01000242">
    <property type="protein sequence ID" value="RTZ79203.1"/>
    <property type="molecule type" value="Genomic_DNA"/>
</dbReference>
<feature type="transmembrane region" description="Helical" evidence="1">
    <location>
        <begin position="34"/>
        <end position="53"/>
    </location>
</feature>
<feature type="transmembrane region" description="Helical" evidence="1">
    <location>
        <begin position="694"/>
        <end position="716"/>
    </location>
</feature>
<keyword evidence="1" id="KW-0472">Membrane</keyword>
<name>A0A432G609_9DELT</name>
<feature type="transmembrane region" description="Helical" evidence="1">
    <location>
        <begin position="98"/>
        <end position="123"/>
    </location>
</feature>
<comment type="caution">
    <text evidence="2">The sequence shown here is derived from an EMBL/GenBank/DDBJ whole genome shotgun (WGS) entry which is preliminary data.</text>
</comment>
<dbReference type="Proteomes" id="UP000286732">
    <property type="component" value="Unassembled WGS sequence"/>
</dbReference>
<reference evidence="2 3" key="1">
    <citation type="submission" date="2018-06" db="EMBL/GenBank/DDBJ databases">
        <title>Combined omics and stable isotope probing to characterize newly discovered Mariana Back-Arc vent microbial communities.</title>
        <authorList>
            <person name="Trembath-Reichert E."/>
            <person name="Huber J.A."/>
        </authorList>
    </citation>
    <scope>NUCLEOTIDE SEQUENCE [LARGE SCALE GENOMIC DNA]</scope>
    <source>
        <strain evidence="2">MAG 63_2</strain>
    </source>
</reference>